<comment type="caution">
    <text evidence="1">The sequence shown here is derived from an EMBL/GenBank/DDBJ whole genome shotgun (WGS) entry which is preliminary data.</text>
</comment>
<gene>
    <name evidence="1" type="ORF">G3M58_18505</name>
</gene>
<reference evidence="1" key="1">
    <citation type="submission" date="2020-01" db="EMBL/GenBank/DDBJ databases">
        <title>Insect and environment-associated Actinomycetes.</title>
        <authorList>
            <person name="Currrie C."/>
            <person name="Chevrette M."/>
            <person name="Carlson C."/>
            <person name="Stubbendieck R."/>
            <person name="Wendt-Pienkowski E."/>
        </authorList>
    </citation>
    <scope>NUCLEOTIDE SEQUENCE</scope>
    <source>
        <strain evidence="1">SID7499</strain>
    </source>
</reference>
<organism evidence="1">
    <name type="scientific">Streptomyces sp. SID7499</name>
    <dbReference type="NCBI Taxonomy" id="2706086"/>
    <lineage>
        <taxon>Bacteria</taxon>
        <taxon>Bacillati</taxon>
        <taxon>Actinomycetota</taxon>
        <taxon>Actinomycetes</taxon>
        <taxon>Kitasatosporales</taxon>
        <taxon>Streptomycetaceae</taxon>
        <taxon>Streptomyces</taxon>
    </lineage>
</organism>
<sequence length="52" mass="5725">FAPGELAAVRALRRALSTRDGHGALQMLLDRVRRTPDNAAFLRQVRPTVPDA</sequence>
<protein>
    <submittedName>
        <fullName evidence="1">Transcription termination factor Rho</fullName>
    </submittedName>
</protein>
<feature type="non-terminal residue" evidence="1">
    <location>
        <position position="1"/>
    </location>
</feature>
<accession>A0A6G3WSD3</accession>
<dbReference type="AlphaFoldDB" id="A0A6G3WSD3"/>
<dbReference type="EMBL" id="JAAGMN010001850">
    <property type="protein sequence ID" value="NEE08436.1"/>
    <property type="molecule type" value="Genomic_DNA"/>
</dbReference>
<evidence type="ECO:0000313" key="1">
    <source>
        <dbReference type="EMBL" id="NEE08436.1"/>
    </source>
</evidence>
<proteinExistence type="predicted"/>
<name>A0A6G3WSD3_9ACTN</name>